<dbReference type="GO" id="GO:0008061">
    <property type="term" value="F:chitin binding"/>
    <property type="evidence" value="ECO:0007669"/>
    <property type="project" value="UniProtKB-UniRule"/>
</dbReference>
<dbReference type="SMART" id="SM00636">
    <property type="entry name" value="Glyco_18"/>
    <property type="match status" value="1"/>
</dbReference>
<organism evidence="15 16">
    <name type="scientific">Aspergillus piperis CBS 112811</name>
    <dbReference type="NCBI Taxonomy" id="1448313"/>
    <lineage>
        <taxon>Eukaryota</taxon>
        <taxon>Fungi</taxon>
        <taxon>Dikarya</taxon>
        <taxon>Ascomycota</taxon>
        <taxon>Pezizomycotina</taxon>
        <taxon>Eurotiomycetes</taxon>
        <taxon>Eurotiomycetidae</taxon>
        <taxon>Eurotiales</taxon>
        <taxon>Aspergillaceae</taxon>
        <taxon>Aspergillus</taxon>
        <taxon>Aspergillus subgen. Circumdati</taxon>
    </lineage>
</organism>
<protein>
    <recommendedName>
        <fullName evidence="3">chitinase</fullName>
        <ecNumber evidence="3">3.2.1.14</ecNumber>
    </recommendedName>
</protein>
<dbReference type="PROSITE" id="PS00026">
    <property type="entry name" value="CHIT_BIND_I_1"/>
    <property type="match status" value="1"/>
</dbReference>
<keyword evidence="8" id="KW-0119">Carbohydrate metabolism</keyword>
<evidence type="ECO:0000256" key="6">
    <source>
        <dbReference type="ARBA" id="ARBA00023024"/>
    </source>
</evidence>
<dbReference type="CDD" id="cd00035">
    <property type="entry name" value="ChtBD1"/>
    <property type="match status" value="1"/>
</dbReference>
<keyword evidence="5 12" id="KW-0378">Hydrolase</keyword>
<dbReference type="InterPro" id="IPR050314">
    <property type="entry name" value="Glycosyl_Hydrlase_18"/>
</dbReference>
<feature type="domain" description="Chitin-binding type-1" evidence="13">
    <location>
        <begin position="82"/>
        <end position="143"/>
    </location>
</feature>
<evidence type="ECO:0000256" key="10">
    <source>
        <dbReference type="ARBA" id="ARBA00023326"/>
    </source>
</evidence>
<comment type="caution">
    <text evidence="11">Lacks conserved residue(s) required for the propagation of feature annotation.</text>
</comment>
<evidence type="ECO:0000256" key="9">
    <source>
        <dbReference type="ARBA" id="ARBA00023295"/>
    </source>
</evidence>
<dbReference type="Gene3D" id="3.10.50.10">
    <property type="match status" value="1"/>
</dbReference>
<evidence type="ECO:0000256" key="7">
    <source>
        <dbReference type="ARBA" id="ARBA00023026"/>
    </source>
</evidence>
<dbReference type="PANTHER" id="PTHR11177:SF333">
    <property type="entry name" value="CHITINASE"/>
    <property type="match status" value="1"/>
</dbReference>
<dbReference type="PANTHER" id="PTHR11177">
    <property type="entry name" value="CHITINASE"/>
    <property type="match status" value="1"/>
</dbReference>
<dbReference type="Pfam" id="PF00187">
    <property type="entry name" value="Chitin_bind_1"/>
    <property type="match status" value="1"/>
</dbReference>
<feature type="disulfide bond" evidence="11">
    <location>
        <begin position="111"/>
        <end position="125"/>
    </location>
</feature>
<dbReference type="InterPro" id="IPR001002">
    <property type="entry name" value="Chitin-bd_1"/>
</dbReference>
<gene>
    <name evidence="15" type="ORF">BO85DRAFT_410871</name>
</gene>
<keyword evidence="16" id="KW-1185">Reference proteome</keyword>
<dbReference type="GO" id="GO:0006032">
    <property type="term" value="P:chitin catabolic process"/>
    <property type="evidence" value="ECO:0007669"/>
    <property type="project" value="UniProtKB-KW"/>
</dbReference>
<keyword evidence="4 11" id="KW-0147">Chitin-binding</keyword>
<dbReference type="SUPFAM" id="SSF51445">
    <property type="entry name" value="(Trans)glycosidases"/>
    <property type="match status" value="1"/>
</dbReference>
<feature type="disulfide bond" evidence="11">
    <location>
        <begin position="106"/>
        <end position="118"/>
    </location>
</feature>
<dbReference type="PROSITE" id="PS01095">
    <property type="entry name" value="GH18_1"/>
    <property type="match status" value="1"/>
</dbReference>
<sequence length="1185" mass="131324">MRCPADKEALPPSPFRMISSSKCLLFPIQMYTLLSWLGLFLALAGQSLQQSCSESNPCALGCCGKSGVCGMGPTFCGQGNCTASCGAKAECDPDNWGPTYVNASTCPLNVCCSPYGFCGTTSDFCGDTTITRPSCDASSQNVSRIIGYYEAYALTSRACNVLLPSEIPYGVYTHVNFAFGTIDPSTFSVQATDETEKTLLQEIGSLKLIQPDLQIWLSLGGWSFSDADQSTRYTFSDLAASEEDQKAFFASLISFMGTYGFDGVDIDWEYPVEEDRGGTSADYDNFPKFLKSLQSSLSGTGSNKGISITLPSSYYYMQHFDVARLSKYVDWFNIMAYDLHGTWDEDSKWTGPYINAHTNMTELQTTLDLLWRNDIDSSKVVVGMAFYGRSFTLKDAECSEPGCEFISGGDAGSCSITSGVLLNPEIMDIISENGLTPTLYKDAAVKAIHWENQWVSYDDEDTWKLKGEWFKDQCISGVMVWAATQDDTNGTWAKALTSGLGVAIMEPVQIGLLSQRQTATTTTKTRDTLSQCRWTNCGDDCPSGFKEVPRDGTKLTMTDTTGCSPSREHKFCCPASDTDFPTCTWRGFHNTGFCKAGCKDGEAEVGSLKEGCRTSHQSACCTITSSTKSYSKCKWFGGSPGCAGSGKNHSCPDDYPNFLFADSNGAGGEQTCSSGRKSYCCTEIPDEFTDCKWYQKDTTVWGPDSYFCETSCPTDYIRLGMEAGSCGYNMQAYCCGGKTTTTTTTNTTPNNTWEYMQYAEFALLLSNYMDNPYCYDNELSVPGIDYFYSVADGSITKKKRELLLGRTCTLDQWQSLIKWVTMLFSSNTPDWSVRILRDMWDEEFAGYYSFLLQYSYLAPFLATVAEAGQDITAWITDILRDPINAASDIYDVQLAMDHLCTLDNDNNDGDDSTTTSTSTKRFLHGEVLLPRLGEGKRHINGLGDSTREKSPGMLEILEAVNAETLPLNYARWLRYGAARAGRNSRIRPGLILELAYWIGPQVGTVGDSSYNRYRDMGDGTGADQWVIFHIHFDEMGVRSNIHPFVSVDQRTYARTQSIQVYHGRYTYRAGSNLRVDPETPTTDRSSVFYCSGNAHWDIGRVHQTPDADRWGGELQRWGNTLARTYLSAEAWRIVYPELSVTGGQIDADWIIAVNDPRVYARNSWILDSNGHVVTNVYIPNIPEPR</sequence>
<dbReference type="InterPro" id="IPR036861">
    <property type="entry name" value="Endochitinase-like_sf"/>
</dbReference>
<accession>A0A8G1RH20</accession>
<evidence type="ECO:0000259" key="14">
    <source>
        <dbReference type="PROSITE" id="PS51910"/>
    </source>
</evidence>
<dbReference type="InterPro" id="IPR001579">
    <property type="entry name" value="Glyco_hydro_18_chit_AS"/>
</dbReference>
<dbReference type="InterPro" id="IPR018371">
    <property type="entry name" value="Chitin-binding_1_CS"/>
</dbReference>
<reference evidence="15 16" key="1">
    <citation type="submission" date="2018-02" db="EMBL/GenBank/DDBJ databases">
        <title>The genomes of Aspergillus section Nigri reveals drivers in fungal speciation.</title>
        <authorList>
            <consortium name="DOE Joint Genome Institute"/>
            <person name="Vesth T.C."/>
            <person name="Nybo J."/>
            <person name="Theobald S."/>
            <person name="Brandl J."/>
            <person name="Frisvad J.C."/>
            <person name="Nielsen K.F."/>
            <person name="Lyhne E.K."/>
            <person name="Kogle M.E."/>
            <person name="Kuo A."/>
            <person name="Riley R."/>
            <person name="Clum A."/>
            <person name="Nolan M."/>
            <person name="Lipzen A."/>
            <person name="Salamov A."/>
            <person name="Henrissat B."/>
            <person name="Wiebenga A."/>
            <person name="De vries R.P."/>
            <person name="Grigoriev I.V."/>
            <person name="Mortensen U.H."/>
            <person name="Andersen M.R."/>
            <person name="Baker S.E."/>
        </authorList>
    </citation>
    <scope>NUCLEOTIDE SEQUENCE [LARGE SCALE GENOMIC DNA]</scope>
    <source>
        <strain evidence="15 16">CBS 112811</strain>
    </source>
</reference>
<name>A0A8G1RH20_9EURO</name>
<dbReference type="SUPFAM" id="SSF54556">
    <property type="entry name" value="Chitinase insertion domain"/>
    <property type="match status" value="1"/>
</dbReference>
<keyword evidence="11" id="KW-1015">Disulfide bond</keyword>
<evidence type="ECO:0000256" key="4">
    <source>
        <dbReference type="ARBA" id="ARBA00022669"/>
    </source>
</evidence>
<keyword evidence="10" id="KW-0624">Polysaccharide degradation</keyword>
<dbReference type="RefSeq" id="XP_025521097.1">
    <property type="nucleotide sequence ID" value="XM_025657498.1"/>
</dbReference>
<dbReference type="GO" id="GO:0000272">
    <property type="term" value="P:polysaccharide catabolic process"/>
    <property type="evidence" value="ECO:0007669"/>
    <property type="project" value="UniProtKB-KW"/>
</dbReference>
<dbReference type="EC" id="3.2.1.14" evidence="3"/>
<dbReference type="SMART" id="SM00270">
    <property type="entry name" value="ChtBD1"/>
    <property type="match status" value="1"/>
</dbReference>
<evidence type="ECO:0000256" key="8">
    <source>
        <dbReference type="ARBA" id="ARBA00023277"/>
    </source>
</evidence>
<evidence type="ECO:0000313" key="16">
    <source>
        <dbReference type="Proteomes" id="UP000249526"/>
    </source>
</evidence>
<keyword evidence="7" id="KW-0843">Virulence</keyword>
<evidence type="ECO:0000313" key="15">
    <source>
        <dbReference type="EMBL" id="RAH63175.1"/>
    </source>
</evidence>
<comment type="similarity">
    <text evidence="2">Belongs to the glycosyl hydrolase 18 family. Chitinase class V subfamily.</text>
</comment>
<dbReference type="SUPFAM" id="SSF57016">
    <property type="entry name" value="Plant lectins/antimicrobial peptides"/>
    <property type="match status" value="1"/>
</dbReference>
<evidence type="ECO:0000256" key="12">
    <source>
        <dbReference type="RuleBase" id="RU000489"/>
    </source>
</evidence>
<dbReference type="PROSITE" id="PS50941">
    <property type="entry name" value="CHIT_BIND_I_2"/>
    <property type="match status" value="1"/>
</dbReference>
<dbReference type="Gene3D" id="3.20.20.80">
    <property type="entry name" value="Glycosidases"/>
    <property type="match status" value="1"/>
</dbReference>
<evidence type="ECO:0000256" key="2">
    <source>
        <dbReference type="ARBA" id="ARBA00008682"/>
    </source>
</evidence>
<keyword evidence="9 12" id="KW-0326">Glycosidase</keyword>
<dbReference type="Proteomes" id="UP000249526">
    <property type="component" value="Unassembled WGS sequence"/>
</dbReference>
<dbReference type="Gene3D" id="3.30.60.10">
    <property type="entry name" value="Endochitinase-like"/>
    <property type="match status" value="1"/>
</dbReference>
<evidence type="ECO:0000256" key="5">
    <source>
        <dbReference type="ARBA" id="ARBA00022801"/>
    </source>
</evidence>
<feature type="domain" description="GH18" evidence="14">
    <location>
        <begin position="143"/>
        <end position="503"/>
    </location>
</feature>
<keyword evidence="6" id="KW-0146">Chitin degradation</keyword>
<dbReference type="GeneID" id="37160900"/>
<dbReference type="Pfam" id="PF00704">
    <property type="entry name" value="Glyco_hydro_18"/>
    <property type="match status" value="1"/>
</dbReference>
<dbReference type="GO" id="GO:0008843">
    <property type="term" value="F:endochitinase activity"/>
    <property type="evidence" value="ECO:0007669"/>
    <property type="project" value="UniProtKB-EC"/>
</dbReference>
<dbReference type="InterPro" id="IPR011583">
    <property type="entry name" value="Chitinase_II/V-like_cat"/>
</dbReference>
<comment type="catalytic activity">
    <reaction evidence="1">
        <text>Random endo-hydrolysis of N-acetyl-beta-D-glucosaminide (1-&gt;4)-beta-linkages in chitin and chitodextrins.</text>
        <dbReference type="EC" id="3.2.1.14"/>
    </reaction>
</comment>
<evidence type="ECO:0000256" key="3">
    <source>
        <dbReference type="ARBA" id="ARBA00012729"/>
    </source>
</evidence>
<evidence type="ECO:0000256" key="1">
    <source>
        <dbReference type="ARBA" id="ARBA00000822"/>
    </source>
</evidence>
<evidence type="ECO:0000256" key="11">
    <source>
        <dbReference type="PROSITE-ProRule" id="PRU00261"/>
    </source>
</evidence>
<dbReference type="PROSITE" id="PS51910">
    <property type="entry name" value="GH18_2"/>
    <property type="match status" value="1"/>
</dbReference>
<evidence type="ECO:0000259" key="13">
    <source>
        <dbReference type="PROSITE" id="PS50941"/>
    </source>
</evidence>
<dbReference type="AlphaFoldDB" id="A0A8G1RH20"/>
<dbReference type="InterPro" id="IPR001223">
    <property type="entry name" value="Glyco_hydro18_cat"/>
</dbReference>
<dbReference type="InterPro" id="IPR029070">
    <property type="entry name" value="Chitinase_insertion_sf"/>
</dbReference>
<proteinExistence type="inferred from homology"/>
<dbReference type="InterPro" id="IPR017853">
    <property type="entry name" value="GH"/>
</dbReference>
<dbReference type="EMBL" id="KZ825054">
    <property type="protein sequence ID" value="RAH63175.1"/>
    <property type="molecule type" value="Genomic_DNA"/>
</dbReference>